<dbReference type="Proteomes" id="UP000287651">
    <property type="component" value="Unassembled WGS sequence"/>
</dbReference>
<dbReference type="EMBL" id="AMZH03002281">
    <property type="protein sequence ID" value="RRT76137.1"/>
    <property type="molecule type" value="Genomic_DNA"/>
</dbReference>
<evidence type="ECO:0000313" key="2">
    <source>
        <dbReference type="EMBL" id="RRT76137.1"/>
    </source>
</evidence>
<proteinExistence type="predicted"/>
<protein>
    <submittedName>
        <fullName evidence="2">Uncharacterized protein</fullName>
    </submittedName>
</protein>
<feature type="region of interest" description="Disordered" evidence="1">
    <location>
        <begin position="38"/>
        <end position="60"/>
    </location>
</feature>
<comment type="caution">
    <text evidence="2">The sequence shown here is derived from an EMBL/GenBank/DDBJ whole genome shotgun (WGS) entry which is preliminary data.</text>
</comment>
<organism evidence="2 3">
    <name type="scientific">Ensete ventricosum</name>
    <name type="common">Abyssinian banana</name>
    <name type="synonym">Musa ensete</name>
    <dbReference type="NCBI Taxonomy" id="4639"/>
    <lineage>
        <taxon>Eukaryota</taxon>
        <taxon>Viridiplantae</taxon>
        <taxon>Streptophyta</taxon>
        <taxon>Embryophyta</taxon>
        <taxon>Tracheophyta</taxon>
        <taxon>Spermatophyta</taxon>
        <taxon>Magnoliopsida</taxon>
        <taxon>Liliopsida</taxon>
        <taxon>Zingiberales</taxon>
        <taxon>Musaceae</taxon>
        <taxon>Ensete</taxon>
    </lineage>
</organism>
<feature type="compositionally biased region" description="Basic and acidic residues" evidence="1">
    <location>
        <begin position="45"/>
        <end position="58"/>
    </location>
</feature>
<gene>
    <name evidence="2" type="ORF">B296_00029921</name>
</gene>
<reference evidence="2 3" key="1">
    <citation type="journal article" date="2014" name="Agronomy (Basel)">
        <title>A Draft Genome Sequence for Ensete ventricosum, the Drought-Tolerant Tree Against Hunger.</title>
        <authorList>
            <person name="Harrison J."/>
            <person name="Moore K.A."/>
            <person name="Paszkiewicz K."/>
            <person name="Jones T."/>
            <person name="Grant M."/>
            <person name="Ambacheew D."/>
            <person name="Muzemil S."/>
            <person name="Studholme D.J."/>
        </authorList>
    </citation>
    <scope>NUCLEOTIDE SEQUENCE [LARGE SCALE GENOMIC DNA]</scope>
</reference>
<evidence type="ECO:0000313" key="3">
    <source>
        <dbReference type="Proteomes" id="UP000287651"/>
    </source>
</evidence>
<accession>A0A427AIQ3</accession>
<evidence type="ECO:0000256" key="1">
    <source>
        <dbReference type="SAM" id="MobiDB-lite"/>
    </source>
</evidence>
<sequence length="91" mass="10348">MALVDLIGAKFEAFETRMEDRLHTLFVEFRLGRSLNPRRSQCGKSSDHMENLPEKEEQVTNSSLARVWEKSLRGVGLSYPQPTLLGKSARV</sequence>
<name>A0A427AIQ3_ENSVE</name>
<dbReference type="AlphaFoldDB" id="A0A427AIQ3"/>